<dbReference type="PROSITE" id="PS00018">
    <property type="entry name" value="EF_HAND_1"/>
    <property type="match status" value="2"/>
</dbReference>
<name>A0ABN7SWS0_OIKDI</name>
<dbReference type="Proteomes" id="UP001158576">
    <property type="component" value="Chromosome 1"/>
</dbReference>
<protein>
    <submittedName>
        <fullName evidence="3">Oidioi.mRNA.OKI2018_I69.chr1.g3713.t1.cds</fullName>
    </submittedName>
</protein>
<sequence length="116" mass="13176">MVEGSILELEKIIIETIDDVFIDLPTRNFAEFMIILARRKTGENKIRVLFEEYDSDGSGSVQKEEIKKWLDQHGKPVSKAQAGKISDAMDVSGDDRISYEEFLTMIAARLLVLNLQ</sequence>
<proteinExistence type="predicted"/>
<dbReference type="InterPro" id="IPR018247">
    <property type="entry name" value="EF_Hand_1_Ca_BS"/>
</dbReference>
<dbReference type="Gene3D" id="1.10.238.10">
    <property type="entry name" value="EF-hand"/>
    <property type="match status" value="1"/>
</dbReference>
<dbReference type="EMBL" id="OU015566">
    <property type="protein sequence ID" value="CAG5108264.1"/>
    <property type="molecule type" value="Genomic_DNA"/>
</dbReference>
<evidence type="ECO:0000256" key="1">
    <source>
        <dbReference type="ARBA" id="ARBA00022837"/>
    </source>
</evidence>
<dbReference type="InterPro" id="IPR002048">
    <property type="entry name" value="EF_hand_dom"/>
</dbReference>
<evidence type="ECO:0000313" key="4">
    <source>
        <dbReference type="Proteomes" id="UP001158576"/>
    </source>
</evidence>
<keyword evidence="4" id="KW-1185">Reference proteome</keyword>
<accession>A0ABN7SWS0</accession>
<gene>
    <name evidence="3" type="ORF">OKIOD_LOCUS12478</name>
</gene>
<dbReference type="Pfam" id="PF13499">
    <property type="entry name" value="EF-hand_7"/>
    <property type="match status" value="1"/>
</dbReference>
<dbReference type="CDD" id="cd00051">
    <property type="entry name" value="EFh"/>
    <property type="match status" value="1"/>
</dbReference>
<dbReference type="InterPro" id="IPR011992">
    <property type="entry name" value="EF-hand-dom_pair"/>
</dbReference>
<feature type="domain" description="EF-hand" evidence="2">
    <location>
        <begin position="41"/>
        <end position="76"/>
    </location>
</feature>
<reference evidence="3 4" key="1">
    <citation type="submission" date="2021-04" db="EMBL/GenBank/DDBJ databases">
        <authorList>
            <person name="Bliznina A."/>
        </authorList>
    </citation>
    <scope>NUCLEOTIDE SEQUENCE [LARGE SCALE GENOMIC DNA]</scope>
</reference>
<keyword evidence="1" id="KW-0106">Calcium</keyword>
<dbReference type="SMART" id="SM00054">
    <property type="entry name" value="EFh"/>
    <property type="match status" value="2"/>
</dbReference>
<evidence type="ECO:0000313" key="3">
    <source>
        <dbReference type="EMBL" id="CAG5108264.1"/>
    </source>
</evidence>
<organism evidence="3 4">
    <name type="scientific">Oikopleura dioica</name>
    <name type="common">Tunicate</name>
    <dbReference type="NCBI Taxonomy" id="34765"/>
    <lineage>
        <taxon>Eukaryota</taxon>
        <taxon>Metazoa</taxon>
        <taxon>Chordata</taxon>
        <taxon>Tunicata</taxon>
        <taxon>Appendicularia</taxon>
        <taxon>Copelata</taxon>
        <taxon>Oikopleuridae</taxon>
        <taxon>Oikopleura</taxon>
    </lineage>
</organism>
<evidence type="ECO:0000259" key="2">
    <source>
        <dbReference type="PROSITE" id="PS50222"/>
    </source>
</evidence>
<dbReference type="SUPFAM" id="SSF47473">
    <property type="entry name" value="EF-hand"/>
    <property type="match status" value="1"/>
</dbReference>
<dbReference type="PROSITE" id="PS50222">
    <property type="entry name" value="EF_HAND_2"/>
    <property type="match status" value="1"/>
</dbReference>